<evidence type="ECO:0000256" key="2">
    <source>
        <dbReference type="SAM" id="MobiDB-lite"/>
    </source>
</evidence>
<evidence type="ECO:0000256" key="1">
    <source>
        <dbReference type="PROSITE-ProRule" id="PRU00723"/>
    </source>
</evidence>
<keyword evidence="1" id="KW-0863">Zinc-finger</keyword>
<feature type="region of interest" description="Disordered" evidence="2">
    <location>
        <begin position="1"/>
        <end position="39"/>
    </location>
</feature>
<dbReference type="InterPro" id="IPR009097">
    <property type="entry name" value="Cyclic_Pdiesterase"/>
</dbReference>
<dbReference type="InterPro" id="IPR042653">
    <property type="entry name" value="Leng9"/>
</dbReference>
<dbReference type="AlphaFoldDB" id="A0A6P6DX36"/>
<dbReference type="InterPro" id="IPR019510">
    <property type="entry name" value="AKAP7-like_phosphoesterase"/>
</dbReference>
<dbReference type="CTD" id="94059"/>
<dbReference type="GO" id="GO:0008270">
    <property type="term" value="F:zinc ion binding"/>
    <property type="evidence" value="ECO:0007669"/>
    <property type="project" value="UniProtKB-KW"/>
</dbReference>
<evidence type="ECO:0000259" key="3">
    <source>
        <dbReference type="PROSITE" id="PS50103"/>
    </source>
</evidence>
<evidence type="ECO:0000313" key="5">
    <source>
        <dbReference type="RefSeq" id="XP_023564308.1"/>
    </source>
</evidence>
<dbReference type="InterPro" id="IPR000571">
    <property type="entry name" value="Znf_CCCH"/>
</dbReference>
<sequence>MEAAAESEASPAPSTVPAGRASAPPAAAGEPELSPEDPPACRFFLEGRCRFGARCRRPHPGVPELPVPSPASRPQLEAEAKKPALRTAAAVIQRIRWDPRLDPADFSVGYADRFLGVREEPFSAFCWDQPLAALGPGVLAVPQHRVRYFRCRGRLVWDRASRTDLVFGSGSAAGRGPTILDVLVGADPAEPADHNPGAGLKGDASEDLSPGPQLREDAPQDSDPGAQLREDDEPLDSDPAGQVREDEPQDSDPGAQLREDEPEDPDPRTQLREDADPMDSCARGQPAPRARAVRTAELIEARGTIQGPLPFGEVEAEWGPGAWAQDRRARRPTHFVAVPVTEPSLQAEVAKAQAHLAREAPACTAFLVPAAALHLTLALLRLAGPGEEAAASAALRHALGDPGLQAPQQLRFRDLMLLGPHVLCAPPTPTLAGVARELSRRLEAQGLEVLPPPGGLHPHLTLAKVPRGSRACLPTPTFCLNEAQGTQPLEGLRLCRMGRVGDTYQSLADIPWGDKRGAQ</sequence>
<keyword evidence="4" id="KW-1185">Reference proteome</keyword>
<dbReference type="Proteomes" id="UP000515203">
    <property type="component" value="Unplaced"/>
</dbReference>
<keyword evidence="1" id="KW-0479">Metal-binding</keyword>
<gene>
    <name evidence="5" type="primary">Leng9</name>
</gene>
<reference evidence="5" key="1">
    <citation type="submission" date="2025-08" db="UniProtKB">
        <authorList>
            <consortium name="RefSeq"/>
        </authorList>
    </citation>
    <scope>IDENTIFICATION</scope>
</reference>
<keyword evidence="1" id="KW-0862">Zinc</keyword>
<evidence type="ECO:0000313" key="4">
    <source>
        <dbReference type="Proteomes" id="UP000515203"/>
    </source>
</evidence>
<dbReference type="PANTHER" id="PTHR46729">
    <property type="entry name" value="LEUKOCYTE RECEPTOR CLUSTER MEMBER 9"/>
    <property type="match status" value="1"/>
</dbReference>
<feature type="compositionally biased region" description="Low complexity" evidence="2">
    <location>
        <begin position="1"/>
        <end position="32"/>
    </location>
</feature>
<proteinExistence type="predicted"/>
<protein>
    <submittedName>
        <fullName evidence="5">Leukocyte receptor cluster member 9</fullName>
    </submittedName>
</protein>
<feature type="compositionally biased region" description="Pro residues" evidence="2">
    <location>
        <begin position="60"/>
        <end position="71"/>
    </location>
</feature>
<dbReference type="Gene3D" id="3.90.1140.10">
    <property type="entry name" value="Cyclic phosphodiesterase"/>
    <property type="match status" value="1"/>
</dbReference>
<feature type="compositionally biased region" description="Basic and acidic residues" evidence="2">
    <location>
        <begin position="265"/>
        <end position="275"/>
    </location>
</feature>
<dbReference type="InParanoid" id="A0A6P6DX36"/>
<name>A0A6P6DX36_OCTDE</name>
<dbReference type="OrthoDB" id="10263155at2759"/>
<dbReference type="SUPFAM" id="SSF55144">
    <property type="entry name" value="LigT-like"/>
    <property type="match status" value="1"/>
</dbReference>
<dbReference type="Pfam" id="PF10469">
    <property type="entry name" value="AKAP7_NLS"/>
    <property type="match status" value="1"/>
</dbReference>
<accession>A0A6P6DX36</accession>
<feature type="zinc finger region" description="C3H1-type" evidence="1">
    <location>
        <begin position="35"/>
        <end position="62"/>
    </location>
</feature>
<feature type="domain" description="C3H1-type" evidence="3">
    <location>
        <begin position="35"/>
        <end position="62"/>
    </location>
</feature>
<dbReference type="InterPro" id="IPR040459">
    <property type="entry name" value="MJ1316"/>
</dbReference>
<organism evidence="4 5">
    <name type="scientific">Octodon degus</name>
    <name type="common">Degu</name>
    <name type="synonym">Sciurus degus</name>
    <dbReference type="NCBI Taxonomy" id="10160"/>
    <lineage>
        <taxon>Eukaryota</taxon>
        <taxon>Metazoa</taxon>
        <taxon>Chordata</taxon>
        <taxon>Craniata</taxon>
        <taxon>Vertebrata</taxon>
        <taxon>Euteleostomi</taxon>
        <taxon>Mammalia</taxon>
        <taxon>Eutheria</taxon>
        <taxon>Euarchontoglires</taxon>
        <taxon>Glires</taxon>
        <taxon>Rodentia</taxon>
        <taxon>Hystricomorpha</taxon>
        <taxon>Octodontidae</taxon>
        <taxon>Octodon</taxon>
    </lineage>
</organism>
<dbReference type="Pfam" id="PF00642">
    <property type="entry name" value="zf-CCCH"/>
    <property type="match status" value="1"/>
</dbReference>
<feature type="region of interest" description="Disordered" evidence="2">
    <location>
        <begin position="60"/>
        <end position="80"/>
    </location>
</feature>
<dbReference type="FunCoup" id="A0A6P6DX36">
    <property type="interactions" value="1"/>
</dbReference>
<keyword evidence="5" id="KW-0675">Receptor</keyword>
<dbReference type="RefSeq" id="XP_023564308.1">
    <property type="nucleotide sequence ID" value="XM_023708540.1"/>
</dbReference>
<dbReference type="PROSITE" id="PS50103">
    <property type="entry name" value="ZF_C3H1"/>
    <property type="match status" value="1"/>
</dbReference>
<dbReference type="GeneID" id="101578518"/>
<feature type="region of interest" description="Disordered" evidence="2">
    <location>
        <begin position="187"/>
        <end position="291"/>
    </location>
</feature>
<dbReference type="Pfam" id="PF04457">
    <property type="entry name" value="MJ1316"/>
    <property type="match status" value="1"/>
</dbReference>
<dbReference type="PANTHER" id="PTHR46729:SF1">
    <property type="entry name" value="LEUKOCYTE RECEPTOR CLUSTER MEMBER 9"/>
    <property type="match status" value="1"/>
</dbReference>